<name>A0ABD3MQB2_9STRA</name>
<organism evidence="16 17">
    <name type="scientific">Cyclotella atomus</name>
    <dbReference type="NCBI Taxonomy" id="382360"/>
    <lineage>
        <taxon>Eukaryota</taxon>
        <taxon>Sar</taxon>
        <taxon>Stramenopiles</taxon>
        <taxon>Ochrophyta</taxon>
        <taxon>Bacillariophyta</taxon>
        <taxon>Coscinodiscophyceae</taxon>
        <taxon>Thalassiosirophycidae</taxon>
        <taxon>Stephanodiscales</taxon>
        <taxon>Stephanodiscaceae</taxon>
        <taxon>Cyclotella</taxon>
    </lineage>
</organism>
<dbReference type="EC" id="2.7.1.182" evidence="13"/>
<evidence type="ECO:0000256" key="2">
    <source>
        <dbReference type="ARBA" id="ARBA00004229"/>
    </source>
</evidence>
<dbReference type="PANTHER" id="PTHR32523">
    <property type="entry name" value="PHYTOL KINASE 1, CHLOROPLASTIC"/>
    <property type="match status" value="1"/>
</dbReference>
<evidence type="ECO:0000256" key="10">
    <source>
        <dbReference type="ARBA" id="ARBA00022989"/>
    </source>
</evidence>
<sequence>MSPLRQPRSIFVLVLVVAANAFSLHPYPNRHRTAIKSPSHYNQHSSLGRLLMMNGGSGDTKSKSTSVNTSKLLLPITAAVSISLVTLAAFTQHLPGPPIDATAPPPFLSTLPFGVIFAGSCEPYSTSLVLRDLGATLFSIVAAAGFVKSITYPAKLGKLDPRDARKLIHTFSAPLFILVWPLFSNAYGARVFASIVPLLNAIRLFVAGTGAESRNSSDGVDSSTTGSEVELSNAISRSGDAKEALQGPFVYVMVLLFSTFFFWIDNPVGVVSIATMAVGDGLADLIGRRFGASNKWQFNKSKSIAGSSALVVGSLLGSYGLLSWLVWTGTMDPLPYNSFDLLGRLLIIATVSAAVELAPVIDDNYSVPITAGVLSTLLLN</sequence>
<evidence type="ECO:0000256" key="11">
    <source>
        <dbReference type="ARBA" id="ARBA00023136"/>
    </source>
</evidence>
<keyword evidence="8" id="KW-0418">Kinase</keyword>
<evidence type="ECO:0000256" key="8">
    <source>
        <dbReference type="ARBA" id="ARBA00022777"/>
    </source>
</evidence>
<evidence type="ECO:0000256" key="3">
    <source>
        <dbReference type="ARBA" id="ARBA00010794"/>
    </source>
</evidence>
<evidence type="ECO:0000256" key="12">
    <source>
        <dbReference type="ARBA" id="ARBA00024015"/>
    </source>
</evidence>
<evidence type="ECO:0000256" key="6">
    <source>
        <dbReference type="ARBA" id="ARBA00022679"/>
    </source>
</evidence>
<comment type="caution">
    <text evidence="16">The sequence shown here is derived from an EMBL/GenBank/DDBJ whole genome shotgun (WGS) entry which is preliminary data.</text>
</comment>
<accession>A0ABD3MQB2</accession>
<feature type="transmembrane region" description="Helical" evidence="15">
    <location>
        <begin position="270"/>
        <end position="287"/>
    </location>
</feature>
<keyword evidence="6" id="KW-0808">Transferase</keyword>
<feature type="transmembrane region" description="Helical" evidence="15">
    <location>
        <begin position="72"/>
        <end position="90"/>
    </location>
</feature>
<reference evidence="16 17" key="1">
    <citation type="submission" date="2024-10" db="EMBL/GenBank/DDBJ databases">
        <title>Updated reference genomes for cyclostephanoid diatoms.</title>
        <authorList>
            <person name="Roberts W.R."/>
            <person name="Alverson A.J."/>
        </authorList>
    </citation>
    <scope>NUCLEOTIDE SEQUENCE [LARGE SCALE GENOMIC DNA]</scope>
    <source>
        <strain evidence="16 17">AJA010-31</strain>
    </source>
</reference>
<dbReference type="GO" id="GO:0016020">
    <property type="term" value="C:membrane"/>
    <property type="evidence" value="ECO:0007669"/>
    <property type="project" value="UniProtKB-SubCell"/>
</dbReference>
<comment type="similarity">
    <text evidence="3">Belongs to the polyprenol kinase family.</text>
</comment>
<keyword evidence="5" id="KW-0934">Plastid</keyword>
<gene>
    <name evidence="16" type="ORF">ACHAWO_013167</name>
</gene>
<feature type="transmembrane region" description="Helical" evidence="15">
    <location>
        <begin position="166"/>
        <end position="183"/>
    </location>
</feature>
<comment type="catalytic activity">
    <reaction evidence="14">
        <text>phytol + CTP = phytyl phosphate + CDP + H(+)</text>
        <dbReference type="Rhea" id="RHEA:38055"/>
        <dbReference type="ChEBI" id="CHEBI:15378"/>
        <dbReference type="ChEBI" id="CHEBI:17327"/>
        <dbReference type="ChEBI" id="CHEBI:37563"/>
        <dbReference type="ChEBI" id="CHEBI:58069"/>
        <dbReference type="ChEBI" id="CHEBI:75483"/>
        <dbReference type="EC" id="2.7.1.182"/>
    </reaction>
</comment>
<evidence type="ECO:0000256" key="1">
    <source>
        <dbReference type="ARBA" id="ARBA00004141"/>
    </source>
</evidence>
<keyword evidence="11 15" id="KW-0472">Membrane</keyword>
<keyword evidence="7 15" id="KW-0812">Transmembrane</keyword>
<feature type="transmembrane region" description="Helical" evidence="15">
    <location>
        <begin position="245"/>
        <end position="264"/>
    </location>
</feature>
<dbReference type="InterPro" id="IPR039606">
    <property type="entry name" value="Phytol/farnesol_kinase"/>
</dbReference>
<dbReference type="Proteomes" id="UP001530400">
    <property type="component" value="Unassembled WGS sequence"/>
</dbReference>
<protein>
    <recommendedName>
        <fullName evidence="13">phytol kinase</fullName>
        <ecNumber evidence="13">2.7.1.182</ecNumber>
    </recommendedName>
</protein>
<evidence type="ECO:0000256" key="4">
    <source>
        <dbReference type="ARBA" id="ARBA00022528"/>
    </source>
</evidence>
<evidence type="ECO:0000313" key="17">
    <source>
        <dbReference type="Proteomes" id="UP001530400"/>
    </source>
</evidence>
<feature type="transmembrane region" description="Helical" evidence="15">
    <location>
        <begin position="308"/>
        <end position="329"/>
    </location>
</feature>
<feature type="transmembrane region" description="Helical" evidence="15">
    <location>
        <begin position="133"/>
        <end position="154"/>
    </location>
</feature>
<dbReference type="PANTHER" id="PTHR32523:SF8">
    <property type="entry name" value="DOLICHOL KINASE"/>
    <property type="match status" value="1"/>
</dbReference>
<feature type="transmembrane region" description="Helical" evidence="15">
    <location>
        <begin position="6"/>
        <end position="27"/>
    </location>
</feature>
<keyword evidence="17" id="KW-1185">Reference proteome</keyword>
<evidence type="ECO:0000256" key="9">
    <source>
        <dbReference type="ARBA" id="ARBA00022946"/>
    </source>
</evidence>
<dbReference type="EMBL" id="JALLPJ020001389">
    <property type="protein sequence ID" value="KAL3766189.1"/>
    <property type="molecule type" value="Genomic_DNA"/>
</dbReference>
<feature type="transmembrane region" description="Helical" evidence="15">
    <location>
        <begin position="341"/>
        <end position="361"/>
    </location>
</feature>
<evidence type="ECO:0000256" key="7">
    <source>
        <dbReference type="ARBA" id="ARBA00022692"/>
    </source>
</evidence>
<evidence type="ECO:0000256" key="14">
    <source>
        <dbReference type="ARBA" id="ARBA00048889"/>
    </source>
</evidence>
<keyword evidence="4" id="KW-0150">Chloroplast</keyword>
<evidence type="ECO:0000256" key="5">
    <source>
        <dbReference type="ARBA" id="ARBA00022640"/>
    </source>
</evidence>
<comment type="subcellular location">
    <subcellularLocation>
        <location evidence="1">Membrane</location>
        <topology evidence="1">Multi-pass membrane protein</topology>
    </subcellularLocation>
    <subcellularLocation>
        <location evidence="2">Plastid</location>
        <location evidence="2">Chloroplast</location>
    </subcellularLocation>
</comment>
<evidence type="ECO:0000313" key="16">
    <source>
        <dbReference type="EMBL" id="KAL3766189.1"/>
    </source>
</evidence>
<keyword evidence="9" id="KW-0809">Transit peptide</keyword>
<evidence type="ECO:0000256" key="13">
    <source>
        <dbReference type="ARBA" id="ARBA00039024"/>
    </source>
</evidence>
<proteinExistence type="inferred from homology"/>
<keyword evidence="10 15" id="KW-1133">Transmembrane helix</keyword>
<evidence type="ECO:0000256" key="15">
    <source>
        <dbReference type="SAM" id="Phobius"/>
    </source>
</evidence>
<dbReference type="GO" id="GO:0009507">
    <property type="term" value="C:chloroplast"/>
    <property type="evidence" value="ECO:0007669"/>
    <property type="project" value="UniProtKB-SubCell"/>
</dbReference>
<dbReference type="GO" id="GO:0010276">
    <property type="term" value="F:phytol kinase activity"/>
    <property type="evidence" value="ECO:0007669"/>
    <property type="project" value="UniProtKB-EC"/>
</dbReference>
<comment type="pathway">
    <text evidence="12">Cofactor biosynthesis; tocopherol biosynthesis.</text>
</comment>
<dbReference type="AlphaFoldDB" id="A0ABD3MQB2"/>